<evidence type="ECO:0000313" key="3">
    <source>
        <dbReference type="Proteomes" id="UP000240357"/>
    </source>
</evidence>
<dbReference type="OrthoDB" id="256906at2"/>
<protein>
    <recommendedName>
        <fullName evidence="1">Xylose isomerase-like TIM barrel domain-containing protein</fullName>
    </recommendedName>
</protein>
<gene>
    <name evidence="2" type="ORF">AHMF7605_27970</name>
</gene>
<comment type="caution">
    <text evidence="2">The sequence shown here is derived from an EMBL/GenBank/DDBJ whole genome shotgun (WGS) entry which is preliminary data.</text>
</comment>
<sequence>MQLGISTYTYGWGVGVPGNRPANPLNELDLLAKAREFGLRLVQFGDNLPLHELPEHRLAGLQQLAAAKGITLEIGARGLTPEHLHRYILLAEKLRANLLRFVIDAPGYEPDIKEIIQIIQNQLSVLETKQIILGLENHDRLKAREFAHILDQVNSPNVGICLDSVNSIGAGEGLEQIVETLAPYTVNLHVKDFGIQRLPHLMGFQIDGRPAGKGRLNVPWLLNKLQPFGRCRTAVLEQWVVPETELTETRRKEENWAVASVHYLRQYFET</sequence>
<dbReference type="PANTHER" id="PTHR12110">
    <property type="entry name" value="HYDROXYPYRUVATE ISOMERASE"/>
    <property type="match status" value="1"/>
</dbReference>
<dbReference type="InterPro" id="IPR013022">
    <property type="entry name" value="Xyl_isomerase-like_TIM-brl"/>
</dbReference>
<dbReference type="Gene3D" id="3.20.20.150">
    <property type="entry name" value="Divalent-metal-dependent TIM barrel enzymes"/>
    <property type="match status" value="1"/>
</dbReference>
<dbReference type="SUPFAM" id="SSF51658">
    <property type="entry name" value="Xylose isomerase-like"/>
    <property type="match status" value="1"/>
</dbReference>
<dbReference type="RefSeq" id="WP_106933221.1">
    <property type="nucleotide sequence ID" value="NZ_PYFT01000001.1"/>
</dbReference>
<name>A0A2T2YNH2_9BACT</name>
<dbReference type="InterPro" id="IPR050312">
    <property type="entry name" value="IolE/XylAMocC-like"/>
</dbReference>
<dbReference type="AlphaFoldDB" id="A0A2T2YNH2"/>
<dbReference type="Pfam" id="PF01261">
    <property type="entry name" value="AP_endonuc_2"/>
    <property type="match status" value="1"/>
</dbReference>
<keyword evidence="3" id="KW-1185">Reference proteome</keyword>
<reference evidence="2 3" key="1">
    <citation type="submission" date="2018-03" db="EMBL/GenBank/DDBJ databases">
        <title>Adhaeribacter sp. HMF7605 Genome sequencing and assembly.</title>
        <authorList>
            <person name="Kang H."/>
            <person name="Kang J."/>
            <person name="Cha I."/>
            <person name="Kim H."/>
            <person name="Joh K."/>
        </authorList>
    </citation>
    <scope>NUCLEOTIDE SEQUENCE [LARGE SCALE GENOMIC DNA]</scope>
    <source>
        <strain evidence="2 3">HMF7605</strain>
    </source>
</reference>
<dbReference type="InterPro" id="IPR036237">
    <property type="entry name" value="Xyl_isomerase-like_sf"/>
</dbReference>
<organism evidence="2 3">
    <name type="scientific">Adhaeribacter arboris</name>
    <dbReference type="NCBI Taxonomy" id="2072846"/>
    <lineage>
        <taxon>Bacteria</taxon>
        <taxon>Pseudomonadati</taxon>
        <taxon>Bacteroidota</taxon>
        <taxon>Cytophagia</taxon>
        <taxon>Cytophagales</taxon>
        <taxon>Hymenobacteraceae</taxon>
        <taxon>Adhaeribacter</taxon>
    </lineage>
</organism>
<dbReference type="PANTHER" id="PTHR12110:SF41">
    <property type="entry name" value="INOSOSE DEHYDRATASE"/>
    <property type="match status" value="1"/>
</dbReference>
<dbReference type="Proteomes" id="UP000240357">
    <property type="component" value="Unassembled WGS sequence"/>
</dbReference>
<dbReference type="EMBL" id="PYFT01000001">
    <property type="protein sequence ID" value="PSR57048.1"/>
    <property type="molecule type" value="Genomic_DNA"/>
</dbReference>
<accession>A0A2T2YNH2</accession>
<evidence type="ECO:0000313" key="2">
    <source>
        <dbReference type="EMBL" id="PSR57048.1"/>
    </source>
</evidence>
<feature type="domain" description="Xylose isomerase-like TIM barrel" evidence="1">
    <location>
        <begin position="32"/>
        <end position="266"/>
    </location>
</feature>
<evidence type="ECO:0000259" key="1">
    <source>
        <dbReference type="Pfam" id="PF01261"/>
    </source>
</evidence>
<proteinExistence type="predicted"/>